<feature type="region of interest" description="Disordered" evidence="4">
    <location>
        <begin position="133"/>
        <end position="163"/>
    </location>
</feature>
<feature type="repeat" description="TPR" evidence="3">
    <location>
        <begin position="233"/>
        <end position="266"/>
    </location>
</feature>
<evidence type="ECO:0000256" key="2">
    <source>
        <dbReference type="ARBA" id="ARBA00022803"/>
    </source>
</evidence>
<dbReference type="Pfam" id="PF13181">
    <property type="entry name" value="TPR_8"/>
    <property type="match status" value="1"/>
</dbReference>
<dbReference type="InParanoid" id="A0A2R5GN66"/>
<protein>
    <submittedName>
        <fullName evidence="5">Tetratricopeptide repeat protein 1</fullName>
    </submittedName>
</protein>
<dbReference type="GO" id="GO:0006620">
    <property type="term" value="P:post-translational protein targeting to endoplasmic reticulum membrane"/>
    <property type="evidence" value="ECO:0007669"/>
    <property type="project" value="TreeGrafter"/>
</dbReference>
<keyword evidence="1" id="KW-0677">Repeat</keyword>
<dbReference type="PANTHER" id="PTHR45831">
    <property type="entry name" value="LD24721P"/>
    <property type="match status" value="1"/>
</dbReference>
<dbReference type="GO" id="GO:0060090">
    <property type="term" value="F:molecular adaptor activity"/>
    <property type="evidence" value="ECO:0007669"/>
    <property type="project" value="TreeGrafter"/>
</dbReference>
<comment type="caution">
    <text evidence="5">The sequence shown here is derived from an EMBL/GenBank/DDBJ whole genome shotgun (WGS) entry which is preliminary data.</text>
</comment>
<dbReference type="OrthoDB" id="2423701at2759"/>
<dbReference type="SUPFAM" id="SSF48452">
    <property type="entry name" value="TPR-like"/>
    <property type="match status" value="1"/>
</dbReference>
<dbReference type="AlphaFoldDB" id="A0A2R5GN66"/>
<reference evidence="5 6" key="1">
    <citation type="submission" date="2017-12" db="EMBL/GenBank/DDBJ databases">
        <title>Sequencing, de novo assembly and annotation of complete genome of a new Thraustochytrid species, strain FCC1311.</title>
        <authorList>
            <person name="Sedici K."/>
            <person name="Godart F."/>
            <person name="Aiese Cigliano R."/>
            <person name="Sanseverino W."/>
            <person name="Barakat M."/>
            <person name="Ortet P."/>
            <person name="Marechal E."/>
            <person name="Cagnac O."/>
            <person name="Amato A."/>
        </authorList>
    </citation>
    <scope>NUCLEOTIDE SEQUENCE [LARGE SCALE GENOMIC DNA]</scope>
</reference>
<proteinExistence type="predicted"/>
<evidence type="ECO:0000256" key="1">
    <source>
        <dbReference type="ARBA" id="ARBA00022737"/>
    </source>
</evidence>
<keyword evidence="6" id="KW-1185">Reference proteome</keyword>
<dbReference type="InterPro" id="IPR019734">
    <property type="entry name" value="TPR_rpt"/>
</dbReference>
<sequence>MQYGEQELRTAVLKYLEQTAGSDEGAKSAVAEVASKVLGVETSSAQQGGSEEVDLLKTFKAGCEKLGVTLQKVQESTSAVDPAIEASPKFQNYLTRVKEKGYFGDAAEDSPEYKKKYERLVAKYMEKFGGAESASKASGAQETPASAVGDASAAGTNAEQEADKLKEEGNQFLKSKEYDRAVVSYSKAIDLSPAGSNTHIYYGNRAAAYLYLENFEGCLEDCTLAVTLNPSYARAHARASTAALRLGRTEEARKSAKRALELEPGNAAAQRTLDELSSGSGSAVGGPAGGAGGMPDMSGLANMMQGMDPSVMEQMRNAAGGAGGMPDIGSLMNNPGLMQAAQQMMSQNPQMMQMAQQMMQDPNAMANMMKMMGGMGGGGMPK</sequence>
<dbReference type="PANTHER" id="PTHR45831:SF2">
    <property type="entry name" value="LD24721P"/>
    <property type="match status" value="1"/>
</dbReference>
<dbReference type="Proteomes" id="UP000241890">
    <property type="component" value="Unassembled WGS sequence"/>
</dbReference>
<feature type="region of interest" description="Disordered" evidence="4">
    <location>
        <begin position="255"/>
        <end position="290"/>
    </location>
</feature>
<accession>A0A2R5GN66</accession>
<name>A0A2R5GN66_9STRA</name>
<evidence type="ECO:0000256" key="4">
    <source>
        <dbReference type="SAM" id="MobiDB-lite"/>
    </source>
</evidence>
<dbReference type="EMBL" id="BEYU01000114">
    <property type="protein sequence ID" value="GBG32055.1"/>
    <property type="molecule type" value="Genomic_DNA"/>
</dbReference>
<evidence type="ECO:0000313" key="6">
    <source>
        <dbReference type="Proteomes" id="UP000241890"/>
    </source>
</evidence>
<organism evidence="5 6">
    <name type="scientific">Hondaea fermentalgiana</name>
    <dbReference type="NCBI Taxonomy" id="2315210"/>
    <lineage>
        <taxon>Eukaryota</taxon>
        <taxon>Sar</taxon>
        <taxon>Stramenopiles</taxon>
        <taxon>Bigyra</taxon>
        <taxon>Labyrinthulomycetes</taxon>
        <taxon>Thraustochytrida</taxon>
        <taxon>Thraustochytriidae</taxon>
        <taxon>Hondaea</taxon>
    </lineage>
</organism>
<gene>
    <name evidence="5" type="ORF">FCC1311_082802</name>
</gene>
<dbReference type="InterPro" id="IPR011990">
    <property type="entry name" value="TPR-like_helical_dom_sf"/>
</dbReference>
<evidence type="ECO:0000256" key="3">
    <source>
        <dbReference type="PROSITE-ProRule" id="PRU00339"/>
    </source>
</evidence>
<dbReference type="Gene3D" id="1.25.40.10">
    <property type="entry name" value="Tetratricopeptide repeat domain"/>
    <property type="match status" value="1"/>
</dbReference>
<dbReference type="PROSITE" id="PS50005">
    <property type="entry name" value="TPR"/>
    <property type="match status" value="2"/>
</dbReference>
<dbReference type="GO" id="GO:0016020">
    <property type="term" value="C:membrane"/>
    <property type="evidence" value="ECO:0007669"/>
    <property type="project" value="TreeGrafter"/>
</dbReference>
<evidence type="ECO:0000313" key="5">
    <source>
        <dbReference type="EMBL" id="GBG32055.1"/>
    </source>
</evidence>
<feature type="repeat" description="TPR" evidence="3">
    <location>
        <begin position="162"/>
        <end position="195"/>
    </location>
</feature>
<dbReference type="InterPro" id="IPR047150">
    <property type="entry name" value="SGT"/>
</dbReference>
<keyword evidence="2 3" id="KW-0802">TPR repeat</keyword>
<dbReference type="GO" id="GO:0072380">
    <property type="term" value="C:TRC complex"/>
    <property type="evidence" value="ECO:0007669"/>
    <property type="project" value="TreeGrafter"/>
</dbReference>
<dbReference type="SMART" id="SM00028">
    <property type="entry name" value="TPR"/>
    <property type="match status" value="3"/>
</dbReference>